<dbReference type="InterPro" id="IPR015510">
    <property type="entry name" value="PGRP"/>
</dbReference>
<dbReference type="SUPFAM" id="SSF55846">
    <property type="entry name" value="N-acetylmuramoyl-L-alanine amidase-like"/>
    <property type="match status" value="1"/>
</dbReference>
<reference evidence="6 7" key="1">
    <citation type="submission" date="2019-11" db="EMBL/GenBank/DDBJ databases">
        <title>Nocardia sp. nov. CT2-14 isolated from soil.</title>
        <authorList>
            <person name="Kanchanasin P."/>
            <person name="Tanasupawat S."/>
            <person name="Yuki M."/>
            <person name="Kudo T."/>
        </authorList>
    </citation>
    <scope>NUCLEOTIDE SEQUENCE [LARGE SCALE GENOMIC DNA]</scope>
    <source>
        <strain evidence="6 7">CT2-14</strain>
    </source>
</reference>
<evidence type="ECO:0000256" key="2">
    <source>
        <dbReference type="SAM" id="MobiDB-lite"/>
    </source>
</evidence>
<feature type="region of interest" description="Disordered" evidence="2">
    <location>
        <begin position="293"/>
        <end position="322"/>
    </location>
</feature>
<comment type="caution">
    <text evidence="6">The sequence shown here is derived from an EMBL/GenBank/DDBJ whole genome shotgun (WGS) entry which is preliminary data.</text>
</comment>
<comment type="similarity">
    <text evidence="1">Belongs to the N-acetylmuramoyl-L-alanine amidase 2 family.</text>
</comment>
<feature type="compositionally biased region" description="Polar residues" evidence="2">
    <location>
        <begin position="588"/>
        <end position="608"/>
    </location>
</feature>
<dbReference type="GO" id="GO:0008745">
    <property type="term" value="F:N-acetylmuramoyl-L-alanine amidase activity"/>
    <property type="evidence" value="ECO:0007669"/>
    <property type="project" value="InterPro"/>
</dbReference>
<name>A0A6I3KVE9_9NOCA</name>
<dbReference type="InterPro" id="IPR013207">
    <property type="entry name" value="LGFP"/>
</dbReference>
<evidence type="ECO:0000256" key="1">
    <source>
        <dbReference type="ARBA" id="ARBA00007553"/>
    </source>
</evidence>
<feature type="transmembrane region" description="Helical" evidence="3">
    <location>
        <begin position="12"/>
        <end position="31"/>
    </location>
</feature>
<dbReference type="GO" id="GO:0008270">
    <property type="term" value="F:zinc ion binding"/>
    <property type="evidence" value="ECO:0007669"/>
    <property type="project" value="InterPro"/>
</dbReference>
<evidence type="ECO:0000313" key="7">
    <source>
        <dbReference type="Proteomes" id="UP000432464"/>
    </source>
</evidence>
<feature type="compositionally biased region" description="Low complexity" evidence="2">
    <location>
        <begin position="196"/>
        <end position="212"/>
    </location>
</feature>
<evidence type="ECO:0000259" key="5">
    <source>
        <dbReference type="SMART" id="SM00701"/>
    </source>
</evidence>
<dbReference type="SMART" id="SM00701">
    <property type="entry name" value="PGRP"/>
    <property type="match status" value="1"/>
</dbReference>
<dbReference type="AlphaFoldDB" id="A0A6I3KVE9"/>
<dbReference type="EMBL" id="WMBB01000002">
    <property type="protein sequence ID" value="MTE12024.1"/>
    <property type="molecule type" value="Genomic_DNA"/>
</dbReference>
<feature type="domain" description="N-acetylmuramoyl-L-alanine amidase" evidence="4">
    <location>
        <begin position="406"/>
        <end position="569"/>
    </location>
</feature>
<accession>A0A6I3KVE9</accession>
<proteinExistence type="inferred from homology"/>
<dbReference type="PANTHER" id="PTHR11022:SF41">
    <property type="entry name" value="PEPTIDOGLYCAN-RECOGNITION PROTEIN LC-RELATED"/>
    <property type="match status" value="1"/>
</dbReference>
<evidence type="ECO:0000259" key="4">
    <source>
        <dbReference type="SMART" id="SM00644"/>
    </source>
</evidence>
<keyword evidence="7" id="KW-1185">Reference proteome</keyword>
<organism evidence="6 7">
    <name type="scientific">Nocardia aurantiaca</name>
    <dbReference type="NCBI Taxonomy" id="2675850"/>
    <lineage>
        <taxon>Bacteria</taxon>
        <taxon>Bacillati</taxon>
        <taxon>Actinomycetota</taxon>
        <taxon>Actinomycetes</taxon>
        <taxon>Mycobacteriales</taxon>
        <taxon>Nocardiaceae</taxon>
        <taxon>Nocardia</taxon>
    </lineage>
</organism>
<evidence type="ECO:0008006" key="8">
    <source>
        <dbReference type="Google" id="ProtNLM"/>
    </source>
</evidence>
<feature type="region of interest" description="Disordered" evidence="2">
    <location>
        <begin position="587"/>
        <end position="619"/>
    </location>
</feature>
<dbReference type="PANTHER" id="PTHR11022">
    <property type="entry name" value="PEPTIDOGLYCAN RECOGNITION PROTEIN"/>
    <property type="match status" value="1"/>
</dbReference>
<keyword evidence="3" id="KW-1133">Transmembrane helix</keyword>
<dbReference type="InterPro" id="IPR002502">
    <property type="entry name" value="Amidase_domain"/>
</dbReference>
<dbReference type="InterPro" id="IPR036505">
    <property type="entry name" value="Amidase/PGRP_sf"/>
</dbReference>
<feature type="domain" description="Peptidoglycan recognition protein family" evidence="5">
    <location>
        <begin position="392"/>
        <end position="540"/>
    </location>
</feature>
<dbReference type="Pfam" id="PF08310">
    <property type="entry name" value="LGFP"/>
    <property type="match status" value="1"/>
</dbReference>
<dbReference type="Gene3D" id="3.40.80.10">
    <property type="entry name" value="Peptidoglycan recognition protein-like"/>
    <property type="match status" value="1"/>
</dbReference>
<dbReference type="SMART" id="SM00644">
    <property type="entry name" value="Ami_2"/>
    <property type="match status" value="1"/>
</dbReference>
<dbReference type="Pfam" id="PF01510">
    <property type="entry name" value="Amidase_2"/>
    <property type="match status" value="1"/>
</dbReference>
<dbReference type="GO" id="GO:0009253">
    <property type="term" value="P:peptidoglycan catabolic process"/>
    <property type="evidence" value="ECO:0007669"/>
    <property type="project" value="InterPro"/>
</dbReference>
<feature type="compositionally biased region" description="Low complexity" evidence="2">
    <location>
        <begin position="179"/>
        <end position="188"/>
    </location>
</feature>
<sequence>MLVPYRKPKNAYMLPVVTVLALTAPVGILALSDSRDVRNTDESNLAAIPAQMAEVALSSAPDIVLPLRELTGLNLPDLHLSDLRMLPLPKSIPIPPNLIPGVQLPSEIPLPQLNNGSQPPAPPRPARPTVSGSLPNATPVTPGSARLTTPAAGTPGFIAEPGPEVPRPPATPGTETSSAPTDPAATPAPTAPPTPGAAATAPGGDTPVAPADSGTRAPIPSADNPAAAGPHQVPGLTSDLRTPALNPGAVPTDLIDKVGAQVKELTRDTPFSMVALTAQDLVGTTTKIRAQRPDGTWGPWYDAETENGKDRPAAGKRTGTEPIYVGNTKTVQMLVTRKPAAAAAQPGPLDDGSADPAQVDLEKLAAVLIDPGRDSIDQNLSSVAAPLPGGGPKVITRAQWGADESLRCEEPTYDDGVSAITVHHTAGRNDYTKAESAGIVRAIYSYHAKTLGWCDIGYNALVDKYGQIFEGRYGGLDRPVEGAHAGGFNINTAGVALMGDYEDEAPTDVSIQAIGQYIGWRAKVAGIDPEGSTTMYSEGSDYTKYALGQAVNLPNIFAHRDVGNTTCPGDAVYALMDKIRQIAEDTARGTNTPAQPNPVQTRPGQNAGNPLPSPAPDTGDHVDLAALADLTQRILNMLDRSPVARYWNEQGGANGPLGQPKAEPIALADGGQYGQFTNGYVYASPTGQIFTVVGKILERFLQLGAGTGILGLPTSNEYPVPDGVRTDFQNGALIFNKLTGIVTTVLKNYGAVQDPAPGKPIPALGTPVASN</sequence>
<dbReference type="Proteomes" id="UP000432464">
    <property type="component" value="Unassembled WGS sequence"/>
</dbReference>
<evidence type="ECO:0000256" key="3">
    <source>
        <dbReference type="SAM" id="Phobius"/>
    </source>
</evidence>
<gene>
    <name evidence="6" type="ORF">GLP40_04370</name>
</gene>
<keyword evidence="3" id="KW-0812">Transmembrane</keyword>
<dbReference type="CDD" id="cd06583">
    <property type="entry name" value="PGRP"/>
    <property type="match status" value="1"/>
</dbReference>
<feature type="compositionally biased region" description="Polar residues" evidence="2">
    <location>
        <begin position="130"/>
        <end position="141"/>
    </location>
</feature>
<evidence type="ECO:0000313" key="6">
    <source>
        <dbReference type="EMBL" id="MTE12024.1"/>
    </source>
</evidence>
<keyword evidence="3" id="KW-0472">Membrane</keyword>
<feature type="region of interest" description="Disordered" evidence="2">
    <location>
        <begin position="109"/>
        <end position="250"/>
    </location>
</feature>
<protein>
    <recommendedName>
        <fullName evidence="8">Peptidoglycan recognition protein family domain-containing protein</fullName>
    </recommendedName>
</protein>
<dbReference type="InterPro" id="IPR006619">
    <property type="entry name" value="PGRP_domain_met/bac"/>
</dbReference>